<sequence length="127" mass="15459">MYYGRTILLTLCVHFLCVFFTHFSLFGNTFFTRIAVMFHFIFVYTSRQVQRCQFRFDNKSHRNLVGMSRRNDLATLGDIFKFRIKFICWIFFYCCKFYYWAIFSIKLNISSDGQNRLFFIIDYLGTK</sequence>
<proteinExistence type="predicted"/>
<feature type="transmembrane region" description="Helical" evidence="1">
    <location>
        <begin position="30"/>
        <end position="46"/>
    </location>
</feature>
<feature type="transmembrane region" description="Helical" evidence="1">
    <location>
        <begin position="86"/>
        <end position="105"/>
    </location>
</feature>
<dbReference type="EMBL" id="HBUF01235766">
    <property type="protein sequence ID" value="CAG6675173.1"/>
    <property type="molecule type" value="Transcribed_RNA"/>
</dbReference>
<accession>A0A8D8SST0</accession>
<keyword evidence="1" id="KW-1133">Transmembrane helix</keyword>
<reference evidence="2" key="1">
    <citation type="submission" date="2021-05" db="EMBL/GenBank/DDBJ databases">
        <authorList>
            <person name="Alioto T."/>
            <person name="Alioto T."/>
            <person name="Gomez Garrido J."/>
        </authorList>
    </citation>
    <scope>NUCLEOTIDE SEQUENCE</scope>
</reference>
<keyword evidence="1" id="KW-0812">Transmembrane</keyword>
<dbReference type="AlphaFoldDB" id="A0A8D8SST0"/>
<evidence type="ECO:0000256" key="1">
    <source>
        <dbReference type="SAM" id="Phobius"/>
    </source>
</evidence>
<name>A0A8D8SST0_9HEMI</name>
<feature type="transmembrane region" description="Helical" evidence="1">
    <location>
        <begin position="7"/>
        <end position="24"/>
    </location>
</feature>
<protein>
    <submittedName>
        <fullName evidence="2">Uncharacterized protein</fullName>
    </submittedName>
</protein>
<organism evidence="2">
    <name type="scientific">Cacopsylla melanoneura</name>
    <dbReference type="NCBI Taxonomy" id="428564"/>
    <lineage>
        <taxon>Eukaryota</taxon>
        <taxon>Metazoa</taxon>
        <taxon>Ecdysozoa</taxon>
        <taxon>Arthropoda</taxon>
        <taxon>Hexapoda</taxon>
        <taxon>Insecta</taxon>
        <taxon>Pterygota</taxon>
        <taxon>Neoptera</taxon>
        <taxon>Paraneoptera</taxon>
        <taxon>Hemiptera</taxon>
        <taxon>Sternorrhyncha</taxon>
        <taxon>Psylloidea</taxon>
        <taxon>Psyllidae</taxon>
        <taxon>Psyllinae</taxon>
        <taxon>Cacopsylla</taxon>
    </lineage>
</organism>
<keyword evidence="1" id="KW-0472">Membrane</keyword>
<evidence type="ECO:0000313" key="2">
    <source>
        <dbReference type="EMBL" id="CAG6675173.1"/>
    </source>
</evidence>